<reference evidence="2" key="1">
    <citation type="journal article" date="2014" name="Int. J. Syst. Evol. Microbiol.">
        <title>Complete genome sequence of Corynebacterium casei LMG S-19264T (=DSM 44701T), isolated from a smear-ripened cheese.</title>
        <authorList>
            <consortium name="US DOE Joint Genome Institute (JGI-PGF)"/>
            <person name="Walter F."/>
            <person name="Albersmeier A."/>
            <person name="Kalinowski J."/>
            <person name="Ruckert C."/>
        </authorList>
    </citation>
    <scope>NUCLEOTIDE SEQUENCE</scope>
    <source>
        <strain evidence="2">JCM 3172</strain>
    </source>
</reference>
<feature type="compositionally biased region" description="Basic and acidic residues" evidence="1">
    <location>
        <begin position="68"/>
        <end position="94"/>
    </location>
</feature>
<dbReference type="RefSeq" id="WP_019889344.1">
    <property type="nucleotide sequence ID" value="NZ_BMQQ01000013.1"/>
</dbReference>
<evidence type="ECO:0000313" key="2">
    <source>
        <dbReference type="EMBL" id="GGT39257.1"/>
    </source>
</evidence>
<dbReference type="Proteomes" id="UP000619486">
    <property type="component" value="Unassembled WGS sequence"/>
</dbReference>
<name>A0A918H7J6_9ACTN</name>
<proteinExistence type="predicted"/>
<accession>A0A918H7J6</accession>
<dbReference type="AlphaFoldDB" id="A0A918H7J6"/>
<evidence type="ECO:0000256" key="1">
    <source>
        <dbReference type="SAM" id="MobiDB-lite"/>
    </source>
</evidence>
<comment type="caution">
    <text evidence="2">The sequence shown here is derived from an EMBL/GenBank/DDBJ whole genome shotgun (WGS) entry which is preliminary data.</text>
</comment>
<evidence type="ECO:0000313" key="3">
    <source>
        <dbReference type="Proteomes" id="UP000619486"/>
    </source>
</evidence>
<sequence>MGSEGRGTVRGPQSEPVCPACGQPVGTVIKRHKSLGAWVPVWEPQPCHNPDCKLFGHKPHGAATEQPGGDRPEEAEVRPEEPGGQDETGKDVETGRSQAPG</sequence>
<dbReference type="EMBL" id="BMQQ01000013">
    <property type="protein sequence ID" value="GGT39257.1"/>
    <property type="molecule type" value="Genomic_DNA"/>
</dbReference>
<feature type="region of interest" description="Disordered" evidence="1">
    <location>
        <begin position="1"/>
        <end position="20"/>
    </location>
</feature>
<keyword evidence="3" id="KW-1185">Reference proteome</keyword>
<protein>
    <submittedName>
        <fullName evidence="2">Uncharacterized protein</fullName>
    </submittedName>
</protein>
<feature type="region of interest" description="Disordered" evidence="1">
    <location>
        <begin position="46"/>
        <end position="101"/>
    </location>
</feature>
<gene>
    <name evidence="2" type="ORF">GCM10014713_36160</name>
</gene>
<reference evidence="2" key="2">
    <citation type="submission" date="2020-09" db="EMBL/GenBank/DDBJ databases">
        <authorList>
            <person name="Sun Q."/>
            <person name="Ohkuma M."/>
        </authorList>
    </citation>
    <scope>NUCLEOTIDE SEQUENCE</scope>
    <source>
        <strain evidence="2">JCM 3172</strain>
    </source>
</reference>
<organism evidence="2 3">
    <name type="scientific">Streptomyces purpureus</name>
    <dbReference type="NCBI Taxonomy" id="1951"/>
    <lineage>
        <taxon>Bacteria</taxon>
        <taxon>Bacillati</taxon>
        <taxon>Actinomycetota</taxon>
        <taxon>Actinomycetes</taxon>
        <taxon>Kitasatosporales</taxon>
        <taxon>Streptomycetaceae</taxon>
        <taxon>Streptomyces</taxon>
    </lineage>
</organism>